<gene>
    <name evidence="3" type="ORF">TSOC_013600</name>
</gene>
<dbReference type="GO" id="GO:0005737">
    <property type="term" value="C:cytoplasm"/>
    <property type="evidence" value="ECO:0007669"/>
    <property type="project" value="TreeGrafter"/>
</dbReference>
<evidence type="ECO:0000313" key="4">
    <source>
        <dbReference type="Proteomes" id="UP000236333"/>
    </source>
</evidence>
<name>A0A2J7ZJZ2_9CHLO</name>
<dbReference type="SUPFAM" id="SSF56112">
    <property type="entry name" value="Protein kinase-like (PK-like)"/>
    <property type="match status" value="1"/>
</dbReference>
<dbReference type="PANTHER" id="PTHR23257">
    <property type="entry name" value="SERINE-THREONINE PROTEIN KINASE"/>
    <property type="match status" value="1"/>
</dbReference>
<dbReference type="InterPro" id="IPR011009">
    <property type="entry name" value="Kinase-like_dom_sf"/>
</dbReference>
<sequence>MLRCSRIDKRGFVAKVADFGLSKVTLAGVARFDDWEGQAQYMAPECLDDEARLASDVFSFGVLLFECVSGHHAFAEFLPAQLRSLAERCMQREPEARPSFRQVAEELRRQDAEAKAAHRA</sequence>
<dbReference type="GO" id="GO:0004672">
    <property type="term" value="F:protein kinase activity"/>
    <property type="evidence" value="ECO:0007669"/>
    <property type="project" value="InterPro"/>
</dbReference>
<accession>A0A2J7ZJZ2</accession>
<keyword evidence="3" id="KW-0418">Kinase</keyword>
<dbReference type="InterPro" id="IPR000719">
    <property type="entry name" value="Prot_kinase_dom"/>
</dbReference>
<evidence type="ECO:0000256" key="1">
    <source>
        <dbReference type="SAM" id="MobiDB-lite"/>
    </source>
</evidence>
<dbReference type="OrthoDB" id="1711006at2759"/>
<protein>
    <submittedName>
        <fullName evidence="3">Putative serine/threonine-protein kinase</fullName>
    </submittedName>
</protein>
<keyword evidence="4" id="KW-1185">Reference proteome</keyword>
<dbReference type="Pfam" id="PF00069">
    <property type="entry name" value="Pkinase"/>
    <property type="match status" value="1"/>
</dbReference>
<comment type="caution">
    <text evidence="3">The sequence shown here is derived from an EMBL/GenBank/DDBJ whole genome shotgun (WGS) entry which is preliminary data.</text>
</comment>
<evidence type="ECO:0000259" key="2">
    <source>
        <dbReference type="PROSITE" id="PS50011"/>
    </source>
</evidence>
<dbReference type="Proteomes" id="UP000236333">
    <property type="component" value="Unassembled WGS sequence"/>
</dbReference>
<organism evidence="3 4">
    <name type="scientific">Tetrabaena socialis</name>
    <dbReference type="NCBI Taxonomy" id="47790"/>
    <lineage>
        <taxon>Eukaryota</taxon>
        <taxon>Viridiplantae</taxon>
        <taxon>Chlorophyta</taxon>
        <taxon>core chlorophytes</taxon>
        <taxon>Chlorophyceae</taxon>
        <taxon>CS clade</taxon>
        <taxon>Chlamydomonadales</taxon>
        <taxon>Tetrabaenaceae</taxon>
        <taxon>Tetrabaena</taxon>
    </lineage>
</organism>
<dbReference type="Gene3D" id="1.10.510.10">
    <property type="entry name" value="Transferase(Phosphotransferase) domain 1"/>
    <property type="match status" value="1"/>
</dbReference>
<feature type="region of interest" description="Disordered" evidence="1">
    <location>
        <begin position="93"/>
        <end position="120"/>
    </location>
</feature>
<feature type="non-terminal residue" evidence="3">
    <location>
        <position position="120"/>
    </location>
</feature>
<feature type="domain" description="Protein kinase" evidence="2">
    <location>
        <begin position="1"/>
        <end position="120"/>
    </location>
</feature>
<dbReference type="GO" id="GO:0007165">
    <property type="term" value="P:signal transduction"/>
    <property type="evidence" value="ECO:0007669"/>
    <property type="project" value="TreeGrafter"/>
</dbReference>
<proteinExistence type="predicted"/>
<reference evidence="3 4" key="1">
    <citation type="journal article" date="2017" name="Mol. Biol. Evol.">
        <title>The 4-celled Tetrabaena socialis nuclear genome reveals the essential components for genetic control of cell number at the origin of multicellularity in the volvocine lineage.</title>
        <authorList>
            <person name="Featherston J."/>
            <person name="Arakaki Y."/>
            <person name="Hanschen E.R."/>
            <person name="Ferris P.J."/>
            <person name="Michod R.E."/>
            <person name="Olson B.J.S.C."/>
            <person name="Nozaki H."/>
            <person name="Durand P.M."/>
        </authorList>
    </citation>
    <scope>NUCLEOTIDE SEQUENCE [LARGE SCALE GENOMIC DNA]</scope>
    <source>
        <strain evidence="3 4">NIES-571</strain>
    </source>
</reference>
<keyword evidence="3" id="KW-0808">Transferase</keyword>
<dbReference type="PROSITE" id="PS50011">
    <property type="entry name" value="PROTEIN_KINASE_DOM"/>
    <property type="match status" value="1"/>
</dbReference>
<dbReference type="AlphaFoldDB" id="A0A2J7ZJZ2"/>
<dbReference type="InterPro" id="IPR050167">
    <property type="entry name" value="Ser_Thr_protein_kinase"/>
</dbReference>
<dbReference type="GO" id="GO:0005524">
    <property type="term" value="F:ATP binding"/>
    <property type="evidence" value="ECO:0007669"/>
    <property type="project" value="InterPro"/>
</dbReference>
<dbReference type="PANTHER" id="PTHR23257:SF958">
    <property type="entry name" value="SERINE_THREONINE-PROTEIN KINASE WNK4"/>
    <property type="match status" value="1"/>
</dbReference>
<evidence type="ECO:0000313" key="3">
    <source>
        <dbReference type="EMBL" id="PNH00573.1"/>
    </source>
</evidence>
<dbReference type="EMBL" id="PGGS01001299">
    <property type="protein sequence ID" value="PNH00573.1"/>
    <property type="molecule type" value="Genomic_DNA"/>
</dbReference>